<feature type="transmembrane region" description="Helical" evidence="1">
    <location>
        <begin position="41"/>
        <end position="62"/>
    </location>
</feature>
<organism evidence="2 3">
    <name type="scientific">Blastococcus mobilis</name>
    <dbReference type="NCBI Taxonomy" id="1938746"/>
    <lineage>
        <taxon>Bacteria</taxon>
        <taxon>Bacillati</taxon>
        <taxon>Actinomycetota</taxon>
        <taxon>Actinomycetes</taxon>
        <taxon>Geodermatophilales</taxon>
        <taxon>Geodermatophilaceae</taxon>
        <taxon>Blastococcus</taxon>
    </lineage>
</organism>
<keyword evidence="3" id="KW-1185">Reference proteome</keyword>
<protein>
    <recommendedName>
        <fullName evidence="4">Permease</fullName>
    </recommendedName>
</protein>
<dbReference type="AlphaFoldDB" id="A0A238ZJF2"/>
<evidence type="ECO:0000313" key="2">
    <source>
        <dbReference type="EMBL" id="SNR83400.1"/>
    </source>
</evidence>
<evidence type="ECO:0000313" key="3">
    <source>
        <dbReference type="Proteomes" id="UP000198403"/>
    </source>
</evidence>
<evidence type="ECO:0008006" key="4">
    <source>
        <dbReference type="Google" id="ProtNLM"/>
    </source>
</evidence>
<name>A0A238ZJF2_9ACTN</name>
<dbReference type="Proteomes" id="UP000198403">
    <property type="component" value="Unassembled WGS sequence"/>
</dbReference>
<keyword evidence="1" id="KW-0812">Transmembrane</keyword>
<dbReference type="RefSeq" id="WP_217899412.1">
    <property type="nucleotide sequence ID" value="NZ_FZNO01000029.1"/>
</dbReference>
<proteinExistence type="predicted"/>
<dbReference type="EMBL" id="FZNO01000029">
    <property type="protein sequence ID" value="SNR83400.1"/>
    <property type="molecule type" value="Genomic_DNA"/>
</dbReference>
<accession>A0A238ZJF2</accession>
<keyword evidence="1" id="KW-0472">Membrane</keyword>
<evidence type="ECO:0000256" key="1">
    <source>
        <dbReference type="SAM" id="Phobius"/>
    </source>
</evidence>
<keyword evidence="1" id="KW-1133">Transmembrane helix</keyword>
<feature type="transmembrane region" description="Helical" evidence="1">
    <location>
        <begin position="12"/>
        <end position="29"/>
    </location>
</feature>
<sequence>MAASLTSFSLTSRLVFLVVGPVVDVKLIALQSGTFGRRFALRFAPVTLVVAGLSALAVAWVVW</sequence>
<gene>
    <name evidence="2" type="ORF">SAMN06272737_12946</name>
</gene>
<reference evidence="2 3" key="1">
    <citation type="submission" date="2017-06" db="EMBL/GenBank/DDBJ databases">
        <authorList>
            <person name="Kim H.J."/>
            <person name="Triplett B.A."/>
        </authorList>
    </citation>
    <scope>NUCLEOTIDE SEQUENCE [LARGE SCALE GENOMIC DNA]</scope>
    <source>
        <strain evidence="2 3">DSM 44272</strain>
    </source>
</reference>